<dbReference type="GO" id="GO:0016757">
    <property type="term" value="F:glycosyltransferase activity"/>
    <property type="evidence" value="ECO:0007669"/>
    <property type="project" value="UniProtKB-KW"/>
</dbReference>
<dbReference type="SUPFAM" id="SSF53756">
    <property type="entry name" value="UDP-Glycosyltransferase/glycogen phosphorylase"/>
    <property type="match status" value="1"/>
</dbReference>
<dbReference type="PANTHER" id="PTHR12526">
    <property type="entry name" value="GLYCOSYLTRANSFERASE"/>
    <property type="match status" value="1"/>
</dbReference>
<dbReference type="RefSeq" id="WP_069940493.1">
    <property type="nucleotide sequence ID" value="NZ_CP075897.1"/>
</dbReference>
<dbReference type="EMBL" id="CP075897">
    <property type="protein sequence ID" value="QWB31396.1"/>
    <property type="molecule type" value="Genomic_DNA"/>
</dbReference>
<organism evidence="2 3">
    <name type="scientific">Exiguobacterium acetylicum</name>
    <name type="common">Brevibacterium acetylicum</name>
    <dbReference type="NCBI Taxonomy" id="41170"/>
    <lineage>
        <taxon>Bacteria</taxon>
        <taxon>Bacillati</taxon>
        <taxon>Bacillota</taxon>
        <taxon>Bacilli</taxon>
        <taxon>Bacillales</taxon>
        <taxon>Bacillales Family XII. Incertae Sedis</taxon>
        <taxon>Exiguobacterium</taxon>
    </lineage>
</organism>
<gene>
    <name evidence="2" type="ORF">KKI46_07050</name>
</gene>
<dbReference type="PANTHER" id="PTHR12526:SF630">
    <property type="entry name" value="GLYCOSYLTRANSFERASE"/>
    <property type="match status" value="1"/>
</dbReference>
<evidence type="ECO:0000313" key="2">
    <source>
        <dbReference type="EMBL" id="QWB31396.1"/>
    </source>
</evidence>
<reference evidence="2 3" key="1">
    <citation type="submission" date="2021-05" db="EMBL/GenBank/DDBJ databases">
        <title>Biocontrol using Exiguobacterium acetylicum SI17 against litchi downy blight caused by Peronophythora litchii.</title>
        <authorList>
            <person name="Zheng L."/>
        </authorList>
    </citation>
    <scope>NUCLEOTIDE SEQUENCE [LARGE SCALE GENOMIC DNA]</scope>
    <source>
        <strain evidence="2 3">SI17</strain>
    </source>
</reference>
<dbReference type="InterPro" id="IPR001296">
    <property type="entry name" value="Glyco_trans_1"/>
</dbReference>
<dbReference type="GeneID" id="88811426"/>
<dbReference type="Pfam" id="PF00534">
    <property type="entry name" value="Glycos_transf_1"/>
    <property type="match status" value="1"/>
</dbReference>
<dbReference type="EC" id="2.4.-.-" evidence="2"/>
<keyword evidence="2" id="KW-0808">Transferase</keyword>
<dbReference type="Proteomes" id="UP000679498">
    <property type="component" value="Chromosome"/>
</dbReference>
<dbReference type="Gene3D" id="3.40.50.2000">
    <property type="entry name" value="Glycogen Phosphorylase B"/>
    <property type="match status" value="3"/>
</dbReference>
<keyword evidence="2" id="KW-0328">Glycosyltransferase</keyword>
<feature type="domain" description="Glycosyl transferase family 1" evidence="1">
    <location>
        <begin position="325"/>
        <end position="473"/>
    </location>
</feature>
<accession>A0ABX8GDH2</accession>
<sequence length="498" mass="58127">MLYTVTSTLPPKHGGRTKSLLSRIALMEQELGAGSTIVTTNYNANYMEVYELFRTEEKVGPKVQFENIYDWLSDYKLLSIPTTRFRNKPIIKETEREIEGMKSVEKKNSDAVRYYDEEDEYVLYRKFYPETQVVEFEDFMTNASRKKVERWEYNVYGQLHRKTIYSPVHHGKMMEELYDSEGNVYCKKFYNEMARPKLILIQLYRNGRMYKAFKKEKDLFEYYFNRLFKDGDVLFVDARLLDRSILNIKADVKRVMVIHNSHLDGSTVKGSYTTMFSESDKVTRFISLTNHQKEDILERYNIPEEKISIIPHFIVPEQTQRREQVKDQFCFIGRFGLQKQMDHLIKSYAIFKQSGHTTKLVLYGMDEQGQLAMMESLIEELGLQDDIEIHGFTSNPAEVFRESKASLLTSEFEGFGLTVMESINVGCPVISYDVKYGPREIIAHGENGYLVPANDMEAFAAAMVQLVERPLERVETKPSLYLETAVKNYGRLLEELSN</sequence>
<proteinExistence type="predicted"/>
<keyword evidence="3" id="KW-1185">Reference proteome</keyword>
<evidence type="ECO:0000313" key="3">
    <source>
        <dbReference type="Proteomes" id="UP000679498"/>
    </source>
</evidence>
<name>A0ABX8GDH2_EXIAC</name>
<protein>
    <submittedName>
        <fullName evidence="2">Glycosyltransferase</fullName>
        <ecNumber evidence="2">2.4.-.-</ecNumber>
    </submittedName>
</protein>
<evidence type="ECO:0000259" key="1">
    <source>
        <dbReference type="Pfam" id="PF00534"/>
    </source>
</evidence>